<keyword evidence="3" id="KW-1185">Reference proteome</keyword>
<dbReference type="Pfam" id="PF13847">
    <property type="entry name" value="Methyltransf_31"/>
    <property type="match status" value="1"/>
</dbReference>
<dbReference type="SUPFAM" id="SSF53335">
    <property type="entry name" value="S-adenosyl-L-methionine-dependent methyltransferases"/>
    <property type="match status" value="1"/>
</dbReference>
<dbReference type="PANTHER" id="PTHR43591:SF24">
    <property type="entry name" value="2-METHOXY-6-POLYPRENYL-1,4-BENZOQUINOL METHYLASE, MITOCHONDRIAL"/>
    <property type="match status" value="1"/>
</dbReference>
<dbReference type="AlphaFoldDB" id="A0A7X0SI04"/>
<dbReference type="CDD" id="cd02440">
    <property type="entry name" value="AdoMet_MTases"/>
    <property type="match status" value="1"/>
</dbReference>
<dbReference type="InterPro" id="IPR029063">
    <property type="entry name" value="SAM-dependent_MTases_sf"/>
</dbReference>
<dbReference type="GO" id="GO:0032259">
    <property type="term" value="P:methylation"/>
    <property type="evidence" value="ECO:0007669"/>
    <property type="project" value="UniProtKB-KW"/>
</dbReference>
<dbReference type="RefSeq" id="WP_185127989.1">
    <property type="nucleotide sequence ID" value="NZ_JACJVO010000007.1"/>
</dbReference>
<dbReference type="Proteomes" id="UP000564644">
    <property type="component" value="Unassembled WGS sequence"/>
</dbReference>
<feature type="domain" description="Methyltransferase" evidence="1">
    <location>
        <begin position="38"/>
        <end position="143"/>
    </location>
</feature>
<dbReference type="InterPro" id="IPR025714">
    <property type="entry name" value="Methyltranfer_dom"/>
</dbReference>
<accession>A0A7X0SI04</accession>
<reference evidence="2 3" key="1">
    <citation type="submission" date="2020-08" db="EMBL/GenBank/DDBJ databases">
        <title>Cohnella phylogeny.</title>
        <authorList>
            <person name="Dunlap C."/>
        </authorList>
    </citation>
    <scope>NUCLEOTIDE SEQUENCE [LARGE SCALE GENOMIC DNA]</scope>
    <source>
        <strain evidence="2 3">CBP 2801</strain>
    </source>
</reference>
<evidence type="ECO:0000313" key="3">
    <source>
        <dbReference type="Proteomes" id="UP000564644"/>
    </source>
</evidence>
<dbReference type="EMBL" id="JACJVO010000007">
    <property type="protein sequence ID" value="MBB6730317.1"/>
    <property type="molecule type" value="Genomic_DNA"/>
</dbReference>
<protein>
    <submittedName>
        <fullName evidence="2">Methyltransferase domain-containing protein</fullName>
    </submittedName>
</protein>
<evidence type="ECO:0000313" key="2">
    <source>
        <dbReference type="EMBL" id="MBB6730317.1"/>
    </source>
</evidence>
<sequence length="282" mass="30832">MSEYQAQQRAVLSGKLTDVLNARTLAGANPGLARLLRPGMAILDVGCGTGAISRGIAEAVGPEGRVVGIDNNPRLIEQARSAHGDVPWLSFEVGDLYELAFEERFDVVTAARVLIWLSDPAKAVNRMAAATKEGGSVVLADYNHGRIVWDPQPPESMLAFYEAYLKWRLDAGLDNGIADRLGTLLGEAGLTDVRIEPTHEETFRDDADFIGRIALWADTASSRGPQMQRDGYLTEEAWKTAERDYREWIGRHAAHMRMYFLTATGVKTSSSLSSENGHSDGI</sequence>
<keyword evidence="2" id="KW-0489">Methyltransferase</keyword>
<evidence type="ECO:0000259" key="1">
    <source>
        <dbReference type="Pfam" id="PF13847"/>
    </source>
</evidence>
<comment type="caution">
    <text evidence="2">The sequence shown here is derived from an EMBL/GenBank/DDBJ whole genome shotgun (WGS) entry which is preliminary data.</text>
</comment>
<gene>
    <name evidence="2" type="ORF">H7C18_05340</name>
</gene>
<organism evidence="2 3">
    <name type="scientific">Cohnella zeiphila</name>
    <dbReference type="NCBI Taxonomy" id="2761120"/>
    <lineage>
        <taxon>Bacteria</taxon>
        <taxon>Bacillati</taxon>
        <taxon>Bacillota</taxon>
        <taxon>Bacilli</taxon>
        <taxon>Bacillales</taxon>
        <taxon>Paenibacillaceae</taxon>
        <taxon>Cohnella</taxon>
    </lineage>
</organism>
<proteinExistence type="predicted"/>
<name>A0A7X0SI04_9BACL</name>
<keyword evidence="2" id="KW-0808">Transferase</keyword>
<dbReference type="Gene3D" id="3.40.50.150">
    <property type="entry name" value="Vaccinia Virus protein VP39"/>
    <property type="match status" value="1"/>
</dbReference>
<dbReference type="PANTHER" id="PTHR43591">
    <property type="entry name" value="METHYLTRANSFERASE"/>
    <property type="match status" value="1"/>
</dbReference>
<dbReference type="GO" id="GO:0008168">
    <property type="term" value="F:methyltransferase activity"/>
    <property type="evidence" value="ECO:0007669"/>
    <property type="project" value="UniProtKB-KW"/>
</dbReference>